<dbReference type="AlphaFoldDB" id="A0A6C0JHN7"/>
<proteinExistence type="predicted"/>
<evidence type="ECO:0000313" key="1">
    <source>
        <dbReference type="EMBL" id="QHU05162.1"/>
    </source>
</evidence>
<organism evidence="1">
    <name type="scientific">viral metagenome</name>
    <dbReference type="NCBI Taxonomy" id="1070528"/>
    <lineage>
        <taxon>unclassified sequences</taxon>
        <taxon>metagenomes</taxon>
        <taxon>organismal metagenomes</taxon>
    </lineage>
</organism>
<sequence length="287" mass="33966">MKILCYSEGLHHKNLHALQNYKSIDFHITNNFNEILESDLSAYDVVYSPSKPLNVIHFPDTKFIFGPHFSNLPKTDISHIKQSNSIYIQPSDWAVNMWKKYSFCNGLKIKSLPFGVDTDKFNQLVPICNRNKGFIYFKNRDPLELQFLEYLLSLQNIEYTLFDYQTRYEETDYLDCLHQSKFGIWLGCHESQGFALQEALSCNVPLFVWSVKSMNQEYECNYEDINATTIPYWNQNCGEYVYDIKDFLIKFNNFLSKIETYQPRQFVIDNLSFTKCEQLFIELCNQF</sequence>
<name>A0A6C0JHN7_9ZZZZ</name>
<dbReference type="EMBL" id="MN740408">
    <property type="protein sequence ID" value="QHU05162.1"/>
    <property type="molecule type" value="Genomic_DNA"/>
</dbReference>
<protein>
    <recommendedName>
        <fullName evidence="2">Glycosyl transferase family 1 domain-containing protein</fullName>
    </recommendedName>
</protein>
<evidence type="ECO:0008006" key="2">
    <source>
        <dbReference type="Google" id="ProtNLM"/>
    </source>
</evidence>
<reference evidence="1" key="1">
    <citation type="journal article" date="2020" name="Nature">
        <title>Giant virus diversity and host interactions through global metagenomics.</title>
        <authorList>
            <person name="Schulz F."/>
            <person name="Roux S."/>
            <person name="Paez-Espino D."/>
            <person name="Jungbluth S."/>
            <person name="Walsh D.A."/>
            <person name="Denef V.J."/>
            <person name="McMahon K.D."/>
            <person name="Konstantinidis K.T."/>
            <person name="Eloe-Fadrosh E.A."/>
            <person name="Kyrpides N.C."/>
            <person name="Woyke T."/>
        </authorList>
    </citation>
    <scope>NUCLEOTIDE SEQUENCE</scope>
    <source>
        <strain evidence="1">GVMAG-M-3300027708-5</strain>
    </source>
</reference>
<accession>A0A6C0JHN7</accession>